<organism evidence="2">
    <name type="scientific">Timema genevievae</name>
    <name type="common">Walking stick</name>
    <dbReference type="NCBI Taxonomy" id="629358"/>
    <lineage>
        <taxon>Eukaryota</taxon>
        <taxon>Metazoa</taxon>
        <taxon>Ecdysozoa</taxon>
        <taxon>Arthropoda</taxon>
        <taxon>Hexapoda</taxon>
        <taxon>Insecta</taxon>
        <taxon>Pterygota</taxon>
        <taxon>Neoptera</taxon>
        <taxon>Polyneoptera</taxon>
        <taxon>Phasmatodea</taxon>
        <taxon>Timematodea</taxon>
        <taxon>Timematoidea</taxon>
        <taxon>Timematidae</taxon>
        <taxon>Timema</taxon>
    </lineage>
</organism>
<sequence>MAQCNFLNEIKNCVRMDDPLTKGPLPRWQKKGLETSNNSINLSNFNNSMNKLSASFNTSNSRTPNKQGGVATKKTPSKTPSKTPKKSPDPKAPKATNSEAILLKVARMIPFDVNTDCQIDEWKVIEA</sequence>
<dbReference type="AlphaFoldDB" id="A0A7R9JQS7"/>
<dbReference type="EMBL" id="OE839528">
    <property type="protein sequence ID" value="CAD7587594.1"/>
    <property type="molecule type" value="Genomic_DNA"/>
</dbReference>
<reference evidence="2" key="1">
    <citation type="submission" date="2020-11" db="EMBL/GenBank/DDBJ databases">
        <authorList>
            <person name="Tran Van P."/>
        </authorList>
    </citation>
    <scope>NUCLEOTIDE SEQUENCE</scope>
</reference>
<evidence type="ECO:0000313" key="2">
    <source>
        <dbReference type="EMBL" id="CAD7587594.1"/>
    </source>
</evidence>
<gene>
    <name evidence="2" type="ORF">TGEB3V08_LOCUS1769</name>
</gene>
<name>A0A7R9JQS7_TIMGE</name>
<feature type="region of interest" description="Disordered" evidence="1">
    <location>
        <begin position="17"/>
        <end position="96"/>
    </location>
</feature>
<protein>
    <submittedName>
        <fullName evidence="2">Uncharacterized protein</fullName>
    </submittedName>
</protein>
<proteinExistence type="predicted"/>
<evidence type="ECO:0000256" key="1">
    <source>
        <dbReference type="SAM" id="MobiDB-lite"/>
    </source>
</evidence>
<feature type="compositionally biased region" description="Low complexity" evidence="1">
    <location>
        <begin position="71"/>
        <end position="82"/>
    </location>
</feature>
<accession>A0A7R9JQS7</accession>
<feature type="compositionally biased region" description="Low complexity" evidence="1">
    <location>
        <begin position="36"/>
        <end position="53"/>
    </location>
</feature>
<feature type="compositionally biased region" description="Polar residues" evidence="1">
    <location>
        <begin position="54"/>
        <end position="66"/>
    </location>
</feature>